<keyword evidence="2" id="KW-1185">Reference proteome</keyword>
<name>A0A484MAT3_9ASTE</name>
<organism evidence="1 2">
    <name type="scientific">Cuscuta campestris</name>
    <dbReference type="NCBI Taxonomy" id="132261"/>
    <lineage>
        <taxon>Eukaryota</taxon>
        <taxon>Viridiplantae</taxon>
        <taxon>Streptophyta</taxon>
        <taxon>Embryophyta</taxon>
        <taxon>Tracheophyta</taxon>
        <taxon>Spermatophyta</taxon>
        <taxon>Magnoliopsida</taxon>
        <taxon>eudicotyledons</taxon>
        <taxon>Gunneridae</taxon>
        <taxon>Pentapetalae</taxon>
        <taxon>asterids</taxon>
        <taxon>lamiids</taxon>
        <taxon>Solanales</taxon>
        <taxon>Convolvulaceae</taxon>
        <taxon>Cuscuteae</taxon>
        <taxon>Cuscuta</taxon>
        <taxon>Cuscuta subgen. Grammica</taxon>
        <taxon>Cuscuta sect. Cleistogrammica</taxon>
    </lineage>
</organism>
<dbReference type="EMBL" id="OOIL02002811">
    <property type="protein sequence ID" value="VFQ85026.1"/>
    <property type="molecule type" value="Genomic_DNA"/>
</dbReference>
<dbReference type="Proteomes" id="UP000595140">
    <property type="component" value="Unassembled WGS sequence"/>
</dbReference>
<evidence type="ECO:0000313" key="1">
    <source>
        <dbReference type="EMBL" id="VFQ85026.1"/>
    </source>
</evidence>
<accession>A0A484MAT3</accession>
<feature type="non-terminal residue" evidence="1">
    <location>
        <position position="36"/>
    </location>
</feature>
<protein>
    <submittedName>
        <fullName evidence="1">Uncharacterized protein</fullName>
    </submittedName>
</protein>
<reference evidence="1 2" key="1">
    <citation type="submission" date="2018-04" db="EMBL/GenBank/DDBJ databases">
        <authorList>
            <person name="Vogel A."/>
        </authorList>
    </citation>
    <scope>NUCLEOTIDE SEQUENCE [LARGE SCALE GENOMIC DNA]</scope>
</reference>
<proteinExistence type="predicted"/>
<evidence type="ECO:0000313" key="2">
    <source>
        <dbReference type="Proteomes" id="UP000595140"/>
    </source>
</evidence>
<sequence length="36" mass="4438">MELELVFPPSWTTNRERKWERKDEMMVVVVVEDDNE</sequence>
<gene>
    <name evidence="1" type="ORF">CCAM_LOCUS26802</name>
</gene>
<dbReference type="AlphaFoldDB" id="A0A484MAT3"/>